<evidence type="ECO:0008006" key="5">
    <source>
        <dbReference type="Google" id="ProtNLM"/>
    </source>
</evidence>
<dbReference type="PANTHER" id="PTHR24320:SF152">
    <property type="entry name" value="SHORT-CHAIN DEHYDROGENASE_REDUCTASE FAMILY PROTEIN"/>
    <property type="match status" value="1"/>
</dbReference>
<comment type="caution">
    <text evidence="3">The sequence shown here is derived from an EMBL/GenBank/DDBJ whole genome shotgun (WGS) entry which is preliminary data.</text>
</comment>
<evidence type="ECO:0000256" key="1">
    <source>
        <dbReference type="ARBA" id="ARBA00006484"/>
    </source>
</evidence>
<dbReference type="Gene3D" id="3.40.50.720">
    <property type="entry name" value="NAD(P)-binding Rossmann-like Domain"/>
    <property type="match status" value="1"/>
</dbReference>
<feature type="non-terminal residue" evidence="3">
    <location>
        <position position="1"/>
    </location>
</feature>
<comment type="similarity">
    <text evidence="1">Belongs to the short-chain dehydrogenases/reductases (SDR) family.</text>
</comment>
<keyword evidence="2" id="KW-0560">Oxidoreductase</keyword>
<dbReference type="Proteomes" id="UP001432322">
    <property type="component" value="Unassembled WGS sequence"/>
</dbReference>
<dbReference type="PANTHER" id="PTHR24320">
    <property type="entry name" value="RETINOL DEHYDROGENASE"/>
    <property type="match status" value="1"/>
</dbReference>
<protein>
    <recommendedName>
        <fullName evidence="5">Dehydrogenase</fullName>
    </recommendedName>
</protein>
<evidence type="ECO:0000256" key="2">
    <source>
        <dbReference type="ARBA" id="ARBA00023002"/>
    </source>
</evidence>
<organism evidence="3 4">
    <name type="scientific">Pristionchus fissidentatus</name>
    <dbReference type="NCBI Taxonomy" id="1538716"/>
    <lineage>
        <taxon>Eukaryota</taxon>
        <taxon>Metazoa</taxon>
        <taxon>Ecdysozoa</taxon>
        <taxon>Nematoda</taxon>
        <taxon>Chromadorea</taxon>
        <taxon>Rhabditida</taxon>
        <taxon>Rhabditina</taxon>
        <taxon>Diplogasteromorpha</taxon>
        <taxon>Diplogasteroidea</taxon>
        <taxon>Neodiplogasteridae</taxon>
        <taxon>Pristionchus</taxon>
    </lineage>
</organism>
<dbReference type="SUPFAM" id="SSF51735">
    <property type="entry name" value="NAD(P)-binding Rossmann-fold domains"/>
    <property type="match status" value="1"/>
</dbReference>
<sequence length="310" mass="34852">FDLITFLSDDDQFLPSGLNNSIMARLVRDTALVTCASEQIGEEMAKYLATNNYDVSLAGKDTQKLNSTVVSLSEKHGEGTFSAVSFDLSDFAQVQTEMERLSNTNHFNVVVICASELHSEDANDEVHCGFRLNVIAHFLIARFLISRMDSTKSTRFVFVAPNPAGYDMSSSKLIPTEIPGLHNFFKKESVYLKGDGWHNYTRLGLMTIAQHVRSANVTSVVISPIECVEIGRIARFCGKSENTMESSDMAMCVFRMAIQKVDITRYQERWINGEFAPPIDISERQYEKLSEYLKLKTDPFGFNTMVQSLD</sequence>
<accession>A0AAV5VZG0</accession>
<dbReference type="Pfam" id="PF00106">
    <property type="entry name" value="adh_short"/>
    <property type="match status" value="1"/>
</dbReference>
<dbReference type="InterPro" id="IPR002347">
    <property type="entry name" value="SDR_fam"/>
</dbReference>
<dbReference type="GO" id="GO:0016491">
    <property type="term" value="F:oxidoreductase activity"/>
    <property type="evidence" value="ECO:0007669"/>
    <property type="project" value="UniProtKB-KW"/>
</dbReference>
<proteinExistence type="inferred from homology"/>
<evidence type="ECO:0000313" key="3">
    <source>
        <dbReference type="EMBL" id="GMT23783.1"/>
    </source>
</evidence>
<dbReference type="InterPro" id="IPR036291">
    <property type="entry name" value="NAD(P)-bd_dom_sf"/>
</dbReference>
<keyword evidence="4" id="KW-1185">Reference proteome</keyword>
<dbReference type="EMBL" id="BTSY01000004">
    <property type="protein sequence ID" value="GMT23783.1"/>
    <property type="molecule type" value="Genomic_DNA"/>
</dbReference>
<name>A0AAV5VZG0_9BILA</name>
<dbReference type="AlphaFoldDB" id="A0AAV5VZG0"/>
<gene>
    <name evidence="3" type="ORF">PFISCL1PPCAC_15080</name>
</gene>
<evidence type="ECO:0000313" key="4">
    <source>
        <dbReference type="Proteomes" id="UP001432322"/>
    </source>
</evidence>
<reference evidence="3" key="1">
    <citation type="submission" date="2023-10" db="EMBL/GenBank/DDBJ databases">
        <title>Genome assembly of Pristionchus species.</title>
        <authorList>
            <person name="Yoshida K."/>
            <person name="Sommer R.J."/>
        </authorList>
    </citation>
    <scope>NUCLEOTIDE SEQUENCE</scope>
    <source>
        <strain evidence="3">RS5133</strain>
    </source>
</reference>